<comment type="caution">
    <text evidence="3">The sequence shown here is derived from an EMBL/GenBank/DDBJ whole genome shotgun (WGS) entry which is preliminary data.</text>
</comment>
<keyword evidence="4" id="KW-1185">Reference proteome</keyword>
<evidence type="ECO:0000256" key="1">
    <source>
        <dbReference type="SAM" id="MobiDB-lite"/>
    </source>
</evidence>
<feature type="signal peptide" evidence="2">
    <location>
        <begin position="1"/>
        <end position="21"/>
    </location>
</feature>
<sequence length="147" mass="16637">MNYLMAFVCIALVAFLGSVLCVPAAVAPAKDSVALKAADEPSEHNDIIVKRDWNGMRAAWGKRADDYADLEEELPERQRRGPSSSWQSGMGAWGKRANDWGSMRAAWGKRTPTEWNPEYIQTLQRQMEAVKNRRAGTWQLASWGRRR</sequence>
<dbReference type="EMBL" id="MTYJ01000236">
    <property type="protein sequence ID" value="OWA51718.1"/>
    <property type="molecule type" value="Genomic_DNA"/>
</dbReference>
<feature type="region of interest" description="Disordered" evidence="1">
    <location>
        <begin position="73"/>
        <end position="93"/>
    </location>
</feature>
<accession>A0A9X6NEU3</accession>
<protein>
    <submittedName>
        <fullName evidence="3">Uncharacterized protein</fullName>
    </submittedName>
</protein>
<feature type="chain" id="PRO_5040960052" evidence="2">
    <location>
        <begin position="22"/>
        <end position="147"/>
    </location>
</feature>
<evidence type="ECO:0000256" key="2">
    <source>
        <dbReference type="SAM" id="SignalP"/>
    </source>
</evidence>
<dbReference type="AlphaFoldDB" id="A0A9X6NEU3"/>
<name>A0A9X6NEU3_HYPEX</name>
<evidence type="ECO:0000313" key="3">
    <source>
        <dbReference type="EMBL" id="OWA51718.1"/>
    </source>
</evidence>
<keyword evidence="2" id="KW-0732">Signal</keyword>
<evidence type="ECO:0000313" key="4">
    <source>
        <dbReference type="Proteomes" id="UP000192578"/>
    </source>
</evidence>
<organism evidence="3 4">
    <name type="scientific">Hypsibius exemplaris</name>
    <name type="common">Freshwater tardigrade</name>
    <dbReference type="NCBI Taxonomy" id="2072580"/>
    <lineage>
        <taxon>Eukaryota</taxon>
        <taxon>Metazoa</taxon>
        <taxon>Ecdysozoa</taxon>
        <taxon>Tardigrada</taxon>
        <taxon>Eutardigrada</taxon>
        <taxon>Parachela</taxon>
        <taxon>Hypsibioidea</taxon>
        <taxon>Hypsibiidae</taxon>
        <taxon>Hypsibius</taxon>
    </lineage>
</organism>
<dbReference type="Proteomes" id="UP000192578">
    <property type="component" value="Unassembled WGS sequence"/>
</dbReference>
<dbReference type="OrthoDB" id="6090360at2759"/>
<proteinExistence type="predicted"/>
<reference evidence="4" key="1">
    <citation type="submission" date="2017-01" db="EMBL/GenBank/DDBJ databases">
        <title>Comparative genomics of anhydrobiosis in the tardigrade Hypsibius dujardini.</title>
        <authorList>
            <person name="Yoshida Y."/>
            <person name="Koutsovoulos G."/>
            <person name="Laetsch D."/>
            <person name="Stevens L."/>
            <person name="Kumar S."/>
            <person name="Horikawa D."/>
            <person name="Ishino K."/>
            <person name="Komine S."/>
            <person name="Tomita M."/>
            <person name="Blaxter M."/>
            <person name="Arakawa K."/>
        </authorList>
    </citation>
    <scope>NUCLEOTIDE SEQUENCE [LARGE SCALE GENOMIC DNA]</scope>
    <source>
        <strain evidence="4">Z151</strain>
    </source>
</reference>
<gene>
    <name evidence="3" type="ORF">BV898_16190</name>
</gene>